<evidence type="ECO:0000313" key="2">
    <source>
        <dbReference type="Proteomes" id="UP000683925"/>
    </source>
</evidence>
<gene>
    <name evidence="1" type="ORF">POCTA_138.1.T1470066</name>
</gene>
<organism evidence="1 2">
    <name type="scientific">Paramecium octaurelia</name>
    <dbReference type="NCBI Taxonomy" id="43137"/>
    <lineage>
        <taxon>Eukaryota</taxon>
        <taxon>Sar</taxon>
        <taxon>Alveolata</taxon>
        <taxon>Ciliophora</taxon>
        <taxon>Intramacronucleata</taxon>
        <taxon>Oligohymenophorea</taxon>
        <taxon>Peniculida</taxon>
        <taxon>Parameciidae</taxon>
        <taxon>Paramecium</taxon>
    </lineage>
</organism>
<sequence>MASPKLRQIKGSGLQLELYHKSKSKSPEVLKVNQANCCKKWEITQNTIQPQQQQYKQYQAP</sequence>
<proteinExistence type="predicted"/>
<name>A0A8S1Y4Z7_PAROT</name>
<keyword evidence="2" id="KW-1185">Reference proteome</keyword>
<dbReference type="AlphaFoldDB" id="A0A8S1Y4Z7"/>
<dbReference type="Proteomes" id="UP000683925">
    <property type="component" value="Unassembled WGS sequence"/>
</dbReference>
<reference evidence="1" key="1">
    <citation type="submission" date="2021-01" db="EMBL/GenBank/DDBJ databases">
        <authorList>
            <consortium name="Genoscope - CEA"/>
            <person name="William W."/>
        </authorList>
    </citation>
    <scope>NUCLEOTIDE SEQUENCE</scope>
</reference>
<accession>A0A8S1Y4Z7</accession>
<dbReference type="EMBL" id="CAJJDP010000149">
    <property type="protein sequence ID" value="CAD8209436.1"/>
    <property type="molecule type" value="Genomic_DNA"/>
</dbReference>
<protein>
    <submittedName>
        <fullName evidence="1">Uncharacterized protein</fullName>
    </submittedName>
</protein>
<comment type="caution">
    <text evidence="1">The sequence shown here is derived from an EMBL/GenBank/DDBJ whole genome shotgun (WGS) entry which is preliminary data.</text>
</comment>
<evidence type="ECO:0000313" key="1">
    <source>
        <dbReference type="EMBL" id="CAD8209436.1"/>
    </source>
</evidence>